<organism evidence="2 3">
    <name type="scientific">Hohenbuehelia grisea</name>
    <dbReference type="NCBI Taxonomy" id="104357"/>
    <lineage>
        <taxon>Eukaryota</taxon>
        <taxon>Fungi</taxon>
        <taxon>Dikarya</taxon>
        <taxon>Basidiomycota</taxon>
        <taxon>Agaricomycotina</taxon>
        <taxon>Agaricomycetes</taxon>
        <taxon>Agaricomycetidae</taxon>
        <taxon>Agaricales</taxon>
        <taxon>Pleurotineae</taxon>
        <taxon>Pleurotaceae</taxon>
        <taxon>Hohenbuehelia</taxon>
    </lineage>
</organism>
<evidence type="ECO:0000313" key="2">
    <source>
        <dbReference type="EMBL" id="KAL0961165.1"/>
    </source>
</evidence>
<dbReference type="PANTHER" id="PTHR42673:SF4">
    <property type="entry name" value="MALEYLACETOACETATE ISOMERASE"/>
    <property type="match status" value="1"/>
</dbReference>
<dbReference type="Gene3D" id="3.40.30.10">
    <property type="entry name" value="Glutaredoxin"/>
    <property type="match status" value="1"/>
</dbReference>
<protein>
    <recommendedName>
        <fullName evidence="1">GST N-terminal domain-containing protein</fullName>
    </recommendedName>
</protein>
<dbReference type="Pfam" id="PF22041">
    <property type="entry name" value="GST_C_7"/>
    <property type="match status" value="1"/>
</dbReference>
<dbReference type="PANTHER" id="PTHR42673">
    <property type="entry name" value="MALEYLACETOACETATE ISOMERASE"/>
    <property type="match status" value="1"/>
</dbReference>
<dbReference type="Proteomes" id="UP001556367">
    <property type="component" value="Unassembled WGS sequence"/>
</dbReference>
<dbReference type="InterPro" id="IPR054416">
    <property type="entry name" value="GST_UstS-like_C"/>
</dbReference>
<accession>A0ABR3K1C1</accession>
<dbReference type="Gene3D" id="1.20.1050.10">
    <property type="match status" value="1"/>
</dbReference>
<dbReference type="PROSITE" id="PS50404">
    <property type="entry name" value="GST_NTER"/>
    <property type="match status" value="1"/>
</dbReference>
<sequence>MSGNVILFYDIPSQLKPSQAWSPNTLKTRIMLNYKGLPYKTVWVESPDIEAVSKEVGVAPIIIQANGQPLYTLPAIHDPATGTTLSDSLKIAAYLDAQYPDTPKLISPDTVGLHDAFSFALEAALDAVWAFILPATNNVLNPKSEEYFRRTREKDFGKRLEDVVPAGEEGKKEWAKVKTGFNSIEKWIIKGGGEFVTGNTVSFADVIIASFLLWFKRVWGETSQEWKDISSWNEGRWVKRLQTFEKYFSEDN</sequence>
<keyword evidence="3" id="KW-1185">Reference proteome</keyword>
<dbReference type="SUPFAM" id="SSF52833">
    <property type="entry name" value="Thioredoxin-like"/>
    <property type="match status" value="1"/>
</dbReference>
<evidence type="ECO:0000313" key="3">
    <source>
        <dbReference type="Proteomes" id="UP001556367"/>
    </source>
</evidence>
<dbReference type="EMBL" id="JASNQZ010000001">
    <property type="protein sequence ID" value="KAL0961165.1"/>
    <property type="molecule type" value="Genomic_DNA"/>
</dbReference>
<dbReference type="InterPro" id="IPR004045">
    <property type="entry name" value="Glutathione_S-Trfase_N"/>
</dbReference>
<proteinExistence type="predicted"/>
<dbReference type="SUPFAM" id="SSF47616">
    <property type="entry name" value="GST C-terminal domain-like"/>
    <property type="match status" value="1"/>
</dbReference>
<feature type="domain" description="GST N-terminal" evidence="1">
    <location>
        <begin position="12"/>
        <end position="103"/>
    </location>
</feature>
<dbReference type="Pfam" id="PF13409">
    <property type="entry name" value="GST_N_2"/>
    <property type="match status" value="1"/>
</dbReference>
<dbReference type="InterPro" id="IPR036249">
    <property type="entry name" value="Thioredoxin-like_sf"/>
</dbReference>
<gene>
    <name evidence="2" type="ORF">HGRIS_006137</name>
</gene>
<dbReference type="InterPro" id="IPR036282">
    <property type="entry name" value="Glutathione-S-Trfase_C_sf"/>
</dbReference>
<reference evidence="3" key="1">
    <citation type="submission" date="2024-06" db="EMBL/GenBank/DDBJ databases">
        <title>Multi-omics analyses provide insights into the biosynthesis of the anticancer antibiotic pleurotin in Hohenbuehelia grisea.</title>
        <authorList>
            <person name="Weaver J.A."/>
            <person name="Alberti F."/>
        </authorList>
    </citation>
    <scope>NUCLEOTIDE SEQUENCE [LARGE SCALE GENOMIC DNA]</scope>
    <source>
        <strain evidence="3">T-177</strain>
    </source>
</reference>
<evidence type="ECO:0000259" key="1">
    <source>
        <dbReference type="PROSITE" id="PS50404"/>
    </source>
</evidence>
<comment type="caution">
    <text evidence="2">The sequence shown here is derived from an EMBL/GenBank/DDBJ whole genome shotgun (WGS) entry which is preliminary data.</text>
</comment>
<name>A0ABR3K1C1_9AGAR</name>